<organism evidence="1 2">
    <name type="scientific">Exserohilum turcicum (strain 28A)</name>
    <name type="common">Northern leaf blight fungus</name>
    <name type="synonym">Setosphaeria turcica</name>
    <dbReference type="NCBI Taxonomy" id="671987"/>
    <lineage>
        <taxon>Eukaryota</taxon>
        <taxon>Fungi</taxon>
        <taxon>Dikarya</taxon>
        <taxon>Ascomycota</taxon>
        <taxon>Pezizomycotina</taxon>
        <taxon>Dothideomycetes</taxon>
        <taxon>Pleosporomycetidae</taxon>
        <taxon>Pleosporales</taxon>
        <taxon>Pleosporineae</taxon>
        <taxon>Pleosporaceae</taxon>
        <taxon>Exserohilum</taxon>
    </lineage>
</organism>
<evidence type="ECO:0000313" key="2">
    <source>
        <dbReference type="Proteomes" id="UP000016935"/>
    </source>
</evidence>
<protein>
    <submittedName>
        <fullName evidence="1">Uncharacterized protein</fullName>
    </submittedName>
</protein>
<dbReference type="OrthoDB" id="3785351at2759"/>
<dbReference type="GeneID" id="19400729"/>
<proteinExistence type="predicted"/>
<dbReference type="Proteomes" id="UP000016935">
    <property type="component" value="Unassembled WGS sequence"/>
</dbReference>
<dbReference type="AlphaFoldDB" id="R0KER7"/>
<dbReference type="HOGENOM" id="CLU_1418340_0_0_1"/>
<sequence length="192" mass="21820">MAEILAFIPYSIKSFDVIDRFLYNGAMSTSLAELINRYRTMPNGQIGNNSVYRMMKNSMNSRARKDKTYKNWKVSTHQTIEKPANYDPTSLCVTKFRTPGNRNPCEVNPAILFRDMAAGVKVMPEGYDALDLTRCIQYCLDHNDEDWCYPRDFVELVERLGGPAPVHAEHQDAAALRRLTSAQKLKYATVAG</sequence>
<dbReference type="eggNOG" id="ENOG502T1FM">
    <property type="taxonomic scope" value="Eukaryota"/>
</dbReference>
<evidence type="ECO:0000313" key="1">
    <source>
        <dbReference type="EMBL" id="EOA87819.1"/>
    </source>
</evidence>
<reference evidence="1 2" key="2">
    <citation type="journal article" date="2013" name="PLoS Genet.">
        <title>Comparative genome structure, secondary metabolite, and effector coding capacity across Cochliobolus pathogens.</title>
        <authorList>
            <person name="Condon B.J."/>
            <person name="Leng Y."/>
            <person name="Wu D."/>
            <person name="Bushley K.E."/>
            <person name="Ohm R.A."/>
            <person name="Otillar R."/>
            <person name="Martin J."/>
            <person name="Schackwitz W."/>
            <person name="Grimwood J."/>
            <person name="MohdZainudin N."/>
            <person name="Xue C."/>
            <person name="Wang R."/>
            <person name="Manning V.A."/>
            <person name="Dhillon B."/>
            <person name="Tu Z.J."/>
            <person name="Steffenson B.J."/>
            <person name="Salamov A."/>
            <person name="Sun H."/>
            <person name="Lowry S."/>
            <person name="LaButti K."/>
            <person name="Han J."/>
            <person name="Copeland A."/>
            <person name="Lindquist E."/>
            <person name="Barry K."/>
            <person name="Schmutz J."/>
            <person name="Baker S.E."/>
            <person name="Ciuffetti L.M."/>
            <person name="Grigoriev I.V."/>
            <person name="Zhong S."/>
            <person name="Turgeon B.G."/>
        </authorList>
    </citation>
    <scope>NUCLEOTIDE SEQUENCE [LARGE SCALE GENOMIC DNA]</scope>
    <source>
        <strain evidence="2">28A</strain>
    </source>
</reference>
<name>R0KER7_EXST2</name>
<reference evidence="1 2" key="1">
    <citation type="journal article" date="2012" name="PLoS Pathog.">
        <title>Diverse lifestyles and strategies of plant pathogenesis encoded in the genomes of eighteen Dothideomycetes fungi.</title>
        <authorList>
            <person name="Ohm R.A."/>
            <person name="Feau N."/>
            <person name="Henrissat B."/>
            <person name="Schoch C.L."/>
            <person name="Horwitz B.A."/>
            <person name="Barry K.W."/>
            <person name="Condon B.J."/>
            <person name="Copeland A.C."/>
            <person name="Dhillon B."/>
            <person name="Glaser F."/>
            <person name="Hesse C.N."/>
            <person name="Kosti I."/>
            <person name="LaButti K."/>
            <person name="Lindquist E.A."/>
            <person name="Lucas S."/>
            <person name="Salamov A.A."/>
            <person name="Bradshaw R.E."/>
            <person name="Ciuffetti L."/>
            <person name="Hamelin R.C."/>
            <person name="Kema G.H.J."/>
            <person name="Lawrence C."/>
            <person name="Scott J.A."/>
            <person name="Spatafora J.W."/>
            <person name="Turgeon B.G."/>
            <person name="de Wit P.J.G.M."/>
            <person name="Zhong S."/>
            <person name="Goodwin S.B."/>
            <person name="Grigoriev I.V."/>
        </authorList>
    </citation>
    <scope>NUCLEOTIDE SEQUENCE [LARGE SCALE GENOMIC DNA]</scope>
    <source>
        <strain evidence="2">28A</strain>
    </source>
</reference>
<gene>
    <name evidence="1" type="ORF">SETTUDRAFT_168929</name>
</gene>
<feature type="non-terminal residue" evidence="1">
    <location>
        <position position="192"/>
    </location>
</feature>
<accession>R0KER7</accession>
<keyword evidence="2" id="KW-1185">Reference proteome</keyword>
<dbReference type="RefSeq" id="XP_008024683.1">
    <property type="nucleotide sequence ID" value="XM_008026492.1"/>
</dbReference>
<dbReference type="EMBL" id="KB908570">
    <property type="protein sequence ID" value="EOA87819.1"/>
    <property type="molecule type" value="Genomic_DNA"/>
</dbReference>